<sequence length="1033" mass="106559">MNKRIVARVLPALLLMLGILTFGFTPAASAAPAPALTAAASIQTPARIDGAGPANTTQSVCGTTAGGSSRAASNDLLPVNRWADATAAMHSRLDNTFLSDTAELMQRHSIISTGMSSGNFMWSLGTGMSAFAINFCMLDKVGGAADGVVATIGNAIKDSALLTGLVVMAVVILLFQGRKNGQMPWKKIAQKGVVIGLFAAMTAGAMASTGGGKSNDSSKPYSEATAGQPYTPGFMSPGWIVTTINDTVSSLASAPAGALVLSTTGDGSMDMNNPLSCDNYLLSLKMGYKNAYGDTAESLASGVPLIMSSLWETTGLQTWRTAQFGDSKLDENSWCRLLEYNAGTRVMSANKAIDSGAGNSESTVRATMNRIMPAGRALDNFNYSQIAFVPSSKADTDKSLVAWASCRFANAGGAGDLTEEESWKVADHFTGKGDKDKKANPADCASWFTADDDHAGSFNWDSDQDKVVKRTITGPGDERYALDVRDFILTLHGNNNSQGMTSVFAYNISALSMLVVFGLLAISILIAKIAMVVMIITGIFMVILALMPSAGFDKMGNYLKTLLGINLFTFAVQLLFAMISILTVMLQSLGTSFLGEGSLVAIFWSGLSPLLSVFLLHMVFTKVLKVPSPFKLSAAMAWGGAVGAAGGAALGGVGALMDRKVGNAGRRAMSKATGAGKRGVNSVLGKATGGRIGGTAPRRGAAAPAGLPSGAKGASAGSVDGGLPGALQNGRRGKSSEQNHMVSGEEAIQNRLLTSNTPNSEVAKGRMSSADRKIMADAAKAELAAAKQFRKDQRAEMGLSPEVTPGSQVVGALSKTVAGAMVAGSAINKAGQTGKRIVSNPVQSSRDGLKAAGAAAGAAKAAVKSAGARATVTLGNLQSHPIRTSADLAKRAGGAASKLANSKAVTAVRYSNAVDQFKQKPLRTTAKVAGAGLLLATSTPALAIPAVAAGAWAAKKGVQEANRRTLGRKAANDQMTAEYRQAALRQRSRESRVTQPEPQVGPGPEPAPETSSESSNGSAPANRAAPEGFSDHY</sequence>
<feature type="transmembrane region" description="Helical" evidence="2">
    <location>
        <begin position="567"/>
        <end position="586"/>
    </location>
</feature>
<protein>
    <recommendedName>
        <fullName evidence="6">TrbL/VirB6 plasmid conjugal transfer protein</fullName>
    </recommendedName>
</protein>
<keyword evidence="2" id="KW-0472">Membrane</keyword>
<feature type="compositionally biased region" description="Low complexity" evidence="1">
    <location>
        <begin position="694"/>
        <end position="718"/>
    </location>
</feature>
<feature type="transmembrane region" description="Helical" evidence="2">
    <location>
        <begin position="529"/>
        <end position="547"/>
    </location>
</feature>
<keyword evidence="2" id="KW-1133">Transmembrane helix</keyword>
<keyword evidence="3" id="KW-0732">Signal</keyword>
<feature type="signal peptide" evidence="3">
    <location>
        <begin position="1"/>
        <end position="30"/>
    </location>
</feature>
<feature type="region of interest" description="Disordered" evidence="1">
    <location>
        <begin position="964"/>
        <end position="1033"/>
    </location>
</feature>
<feature type="region of interest" description="Disordered" evidence="1">
    <location>
        <begin position="50"/>
        <end position="69"/>
    </location>
</feature>
<feature type="transmembrane region" description="Helical" evidence="2">
    <location>
        <begin position="188"/>
        <end position="207"/>
    </location>
</feature>
<name>A0A9X1MHT6_9MICC</name>
<evidence type="ECO:0000256" key="1">
    <source>
        <dbReference type="SAM" id="MobiDB-lite"/>
    </source>
</evidence>
<comment type="caution">
    <text evidence="4">The sequence shown here is derived from an EMBL/GenBank/DDBJ whole genome shotgun (WGS) entry which is preliminary data.</text>
</comment>
<keyword evidence="5" id="KW-1185">Reference proteome</keyword>
<evidence type="ECO:0000313" key="4">
    <source>
        <dbReference type="EMBL" id="MCC3299475.1"/>
    </source>
</evidence>
<accession>A0A9X1MHT6</accession>
<keyword evidence="2" id="KW-0812">Transmembrane</keyword>
<evidence type="ECO:0008006" key="6">
    <source>
        <dbReference type="Google" id="ProtNLM"/>
    </source>
</evidence>
<dbReference type="AlphaFoldDB" id="A0A9X1MHT6"/>
<gene>
    <name evidence="4" type="ORF">LJ757_16905</name>
</gene>
<feature type="transmembrane region" description="Helical" evidence="2">
    <location>
        <begin position="159"/>
        <end position="176"/>
    </location>
</feature>
<evidence type="ECO:0000313" key="5">
    <source>
        <dbReference type="Proteomes" id="UP001139158"/>
    </source>
</evidence>
<feature type="transmembrane region" description="Helical" evidence="2">
    <location>
        <begin position="598"/>
        <end position="620"/>
    </location>
</feature>
<organism evidence="4 5">
    <name type="scientific">Arthrobacter caoxuetaonis</name>
    <dbReference type="NCBI Taxonomy" id="2886935"/>
    <lineage>
        <taxon>Bacteria</taxon>
        <taxon>Bacillati</taxon>
        <taxon>Actinomycetota</taxon>
        <taxon>Actinomycetes</taxon>
        <taxon>Micrococcales</taxon>
        <taxon>Micrococcaceae</taxon>
        <taxon>Arthrobacter</taxon>
    </lineage>
</organism>
<proteinExistence type="predicted"/>
<feature type="region of interest" description="Disordered" evidence="1">
    <location>
        <begin position="686"/>
        <end position="740"/>
    </location>
</feature>
<dbReference type="Proteomes" id="UP001139158">
    <property type="component" value="Unassembled WGS sequence"/>
</dbReference>
<feature type="compositionally biased region" description="Polar residues" evidence="1">
    <location>
        <begin position="54"/>
        <end position="69"/>
    </location>
</feature>
<dbReference type="EMBL" id="JAJFZV010000018">
    <property type="protein sequence ID" value="MCC3299475.1"/>
    <property type="molecule type" value="Genomic_DNA"/>
</dbReference>
<evidence type="ECO:0000256" key="2">
    <source>
        <dbReference type="SAM" id="Phobius"/>
    </source>
</evidence>
<evidence type="ECO:0000256" key="3">
    <source>
        <dbReference type="SAM" id="SignalP"/>
    </source>
</evidence>
<feature type="chain" id="PRO_5040824862" description="TrbL/VirB6 plasmid conjugal transfer protein" evidence="3">
    <location>
        <begin position="31"/>
        <end position="1033"/>
    </location>
</feature>
<feature type="transmembrane region" description="Helical" evidence="2">
    <location>
        <begin position="503"/>
        <end position="522"/>
    </location>
</feature>
<feature type="transmembrane region" description="Helical" evidence="2">
    <location>
        <begin position="632"/>
        <end position="657"/>
    </location>
</feature>
<reference evidence="4" key="1">
    <citation type="submission" date="2021-10" db="EMBL/GenBank/DDBJ databases">
        <title>Novel species in genus Arthrobacter.</title>
        <authorList>
            <person name="Liu Y."/>
        </authorList>
    </citation>
    <scope>NUCLEOTIDE SEQUENCE</scope>
    <source>
        <strain evidence="4">Zg-Y453</strain>
    </source>
</reference>
<dbReference type="RefSeq" id="WP_227897461.1">
    <property type="nucleotide sequence ID" value="NZ_CP099467.1"/>
</dbReference>